<dbReference type="OrthoDB" id="3851768at2"/>
<dbReference type="RefSeq" id="WP_114624621.1">
    <property type="nucleotide sequence ID" value="NZ_QQNA01000122.1"/>
</dbReference>
<evidence type="ECO:0000313" key="3">
    <source>
        <dbReference type="Proteomes" id="UP000253741"/>
    </source>
</evidence>
<evidence type="ECO:0000313" key="2">
    <source>
        <dbReference type="EMBL" id="RDG37043.1"/>
    </source>
</evidence>
<protein>
    <submittedName>
        <fullName evidence="2">Uncharacterized protein</fullName>
    </submittedName>
</protein>
<keyword evidence="3" id="KW-1185">Reference proteome</keyword>
<organism evidence="2 3">
    <name type="scientific">Streptomyces corynorhini</name>
    <dbReference type="NCBI Taxonomy" id="2282652"/>
    <lineage>
        <taxon>Bacteria</taxon>
        <taxon>Bacillati</taxon>
        <taxon>Actinomycetota</taxon>
        <taxon>Actinomycetes</taxon>
        <taxon>Kitasatosporales</taxon>
        <taxon>Streptomycetaceae</taxon>
        <taxon>Streptomyces</taxon>
    </lineage>
</organism>
<dbReference type="EMBL" id="QQNA01000122">
    <property type="protein sequence ID" value="RDG37043.1"/>
    <property type="molecule type" value="Genomic_DNA"/>
</dbReference>
<dbReference type="AlphaFoldDB" id="A0A370BB49"/>
<name>A0A370BB49_9ACTN</name>
<sequence>MSEKTVSPPGSEPVSEPEPVAGSEPEPVAGSEPAAGALDGPAPRPPRRLLRAAARWTVAAAVFAGVGTGAAFGVSGMEREQVPGLSTRDDGRWEYPELSLPALPVGSPRPFSKANTGEIHHADLRELLLPAPAGATPDKKRTGGWVSTDQYVSEYAEDRRAELRPWLRDLAVRHVAARGWTMPDGTAARIYLLRFPSVAFAQTFAYEATKIETGEGLPLATAPQSVLDEEWLPDSAAGAALRTMADAYVEPEPYGATQTRHAYIVAGDTLALIVQERKGGSPAVPFHQTTILQNQLLG</sequence>
<reference evidence="2 3" key="1">
    <citation type="submission" date="2018-07" db="EMBL/GenBank/DDBJ databases">
        <title>Streptomyces species from bats.</title>
        <authorList>
            <person name="Dunlap C."/>
        </authorList>
    </citation>
    <scope>NUCLEOTIDE SEQUENCE [LARGE SCALE GENOMIC DNA]</scope>
    <source>
        <strain evidence="2 3">AC230</strain>
    </source>
</reference>
<feature type="region of interest" description="Disordered" evidence="1">
    <location>
        <begin position="1"/>
        <end position="46"/>
    </location>
</feature>
<dbReference type="Proteomes" id="UP000253741">
    <property type="component" value="Unassembled WGS sequence"/>
</dbReference>
<accession>A0A370BB49</accession>
<proteinExistence type="predicted"/>
<evidence type="ECO:0000256" key="1">
    <source>
        <dbReference type="SAM" id="MobiDB-lite"/>
    </source>
</evidence>
<gene>
    <name evidence="2" type="ORF">DVH02_16780</name>
</gene>
<comment type="caution">
    <text evidence="2">The sequence shown here is derived from an EMBL/GenBank/DDBJ whole genome shotgun (WGS) entry which is preliminary data.</text>
</comment>
<feature type="compositionally biased region" description="Low complexity" evidence="1">
    <location>
        <begin position="1"/>
        <end position="41"/>
    </location>
</feature>